<dbReference type="SUPFAM" id="SSF53448">
    <property type="entry name" value="Nucleotide-diphospho-sugar transferases"/>
    <property type="match status" value="1"/>
</dbReference>
<keyword evidence="2" id="KW-1185">Reference proteome</keyword>
<name>A0AAV9UL64_9PEZI</name>
<dbReference type="InterPro" id="IPR029044">
    <property type="entry name" value="Nucleotide-diphossugar_trans"/>
</dbReference>
<protein>
    <submittedName>
        <fullName evidence="1">Uncharacterized protein</fullName>
    </submittedName>
</protein>
<evidence type="ECO:0000313" key="2">
    <source>
        <dbReference type="Proteomes" id="UP001373714"/>
    </source>
</evidence>
<dbReference type="Proteomes" id="UP001373714">
    <property type="component" value="Unassembled WGS sequence"/>
</dbReference>
<reference evidence="1 2" key="1">
    <citation type="submission" date="2019-10" db="EMBL/GenBank/DDBJ databases">
        <authorList>
            <person name="Palmer J.M."/>
        </authorList>
    </citation>
    <scope>NUCLEOTIDE SEQUENCE [LARGE SCALE GENOMIC DNA]</scope>
    <source>
        <strain evidence="1 2">TWF730</strain>
    </source>
</reference>
<proteinExistence type="predicted"/>
<dbReference type="EMBL" id="JAVHNS010000010">
    <property type="protein sequence ID" value="KAK6341992.1"/>
    <property type="molecule type" value="Genomic_DNA"/>
</dbReference>
<gene>
    <name evidence="1" type="ORF">TWF730_001473</name>
</gene>
<organism evidence="1 2">
    <name type="scientific">Orbilia blumenaviensis</name>
    <dbReference type="NCBI Taxonomy" id="1796055"/>
    <lineage>
        <taxon>Eukaryota</taxon>
        <taxon>Fungi</taxon>
        <taxon>Dikarya</taxon>
        <taxon>Ascomycota</taxon>
        <taxon>Pezizomycotina</taxon>
        <taxon>Orbiliomycetes</taxon>
        <taxon>Orbiliales</taxon>
        <taxon>Orbiliaceae</taxon>
        <taxon>Orbilia</taxon>
    </lineage>
</organism>
<sequence length="350" mass="39910">MSRLTDPPIPFLYNNPPDTDFYSRFGNPPDLETPLFIPFTRNHKMLEQTVLSYIAAGWPRSHIIVVENTGTMDANPKGLLSPENMFYLDYELLRKHYGVSILQTPTLLSFSQLQNFMISTAMSNGWKYYFWSHQDVVVVADETAVPFKGFYDNILESLSRVQDTMGPGAGENRWVVTFYSYDWLTLVNVDAVAEVGAWDTFIPYYASDCDWYKRIYMAGLRYVDEYAGLIYDMSTNIDEPETLLFGSRFEADANEPNSTRFQRLIEAIETVGHTIPQGEPVGHKDRGAWHDEINGGWGEPWTYNPVGLARAADATSNAGRIIFTVKWGLQSPQCDFSGQSRRQEDAWSYP</sequence>
<dbReference type="AlphaFoldDB" id="A0AAV9UL64"/>
<accession>A0AAV9UL64</accession>
<comment type="caution">
    <text evidence="1">The sequence shown here is derived from an EMBL/GenBank/DDBJ whole genome shotgun (WGS) entry which is preliminary data.</text>
</comment>
<evidence type="ECO:0000313" key="1">
    <source>
        <dbReference type="EMBL" id="KAK6341992.1"/>
    </source>
</evidence>